<feature type="domain" description="Pyrrolo-quinoline quinone repeat" evidence="1">
    <location>
        <begin position="59"/>
        <end position="164"/>
    </location>
</feature>
<organism evidence="2 3">
    <name type="scientific">Amycolatopsis carbonis</name>
    <dbReference type="NCBI Taxonomy" id="715471"/>
    <lineage>
        <taxon>Bacteria</taxon>
        <taxon>Bacillati</taxon>
        <taxon>Actinomycetota</taxon>
        <taxon>Actinomycetes</taxon>
        <taxon>Pseudonocardiales</taxon>
        <taxon>Pseudonocardiaceae</taxon>
        <taxon>Amycolatopsis</taxon>
    </lineage>
</organism>
<dbReference type="AlphaFoldDB" id="A0A9Y2IP78"/>
<evidence type="ECO:0000313" key="3">
    <source>
        <dbReference type="Proteomes" id="UP001236014"/>
    </source>
</evidence>
<dbReference type="InterPro" id="IPR015943">
    <property type="entry name" value="WD40/YVTN_repeat-like_dom_sf"/>
</dbReference>
<proteinExistence type="predicted"/>
<dbReference type="Pfam" id="PF13360">
    <property type="entry name" value="PQQ_2"/>
    <property type="match status" value="1"/>
</dbReference>
<sequence length="282" mass="30263">MFELRWERPLHQRPSIHDFAVADGDVLVHERSTRLVRLAGSDGTVHWDVPLGTWPRAVVVDGTDVFALPQLPSRLFCLSWPTGEPRWTRDVGWPSGHVVASPNLVLVGGWRGYTPLRALDRTTGELRWTRSGSTVRPAWFAGGFLVGKPGGRLVELLRPATGAVERAWWAHVPDPDAGPVFEVSGSSAVVGGRALDPTSWRTHPAPAAAFPRPTSVERLVGSVAVAGGLVTLDNAGHLEHWAADGTRLTRTRVAGRAVGLHILAPGRIAVAGKGTVAVYDIG</sequence>
<dbReference type="InterPro" id="IPR002372">
    <property type="entry name" value="PQQ_rpt_dom"/>
</dbReference>
<dbReference type="InterPro" id="IPR011047">
    <property type="entry name" value="Quinoprotein_ADH-like_sf"/>
</dbReference>
<accession>A0A9Y2IP78</accession>
<dbReference type="EMBL" id="CP127294">
    <property type="protein sequence ID" value="WIX82984.1"/>
    <property type="molecule type" value="Genomic_DNA"/>
</dbReference>
<evidence type="ECO:0000313" key="2">
    <source>
        <dbReference type="EMBL" id="WIX82984.1"/>
    </source>
</evidence>
<gene>
    <name evidence="2" type="ORF">QRX50_20575</name>
</gene>
<evidence type="ECO:0000259" key="1">
    <source>
        <dbReference type="Pfam" id="PF13360"/>
    </source>
</evidence>
<dbReference type="Gene3D" id="2.130.10.10">
    <property type="entry name" value="YVTN repeat-like/Quinoprotein amine dehydrogenase"/>
    <property type="match status" value="1"/>
</dbReference>
<dbReference type="RefSeq" id="WP_285973546.1">
    <property type="nucleotide sequence ID" value="NZ_CP127294.1"/>
</dbReference>
<dbReference type="KEGG" id="acab:QRX50_20575"/>
<reference evidence="2 3" key="1">
    <citation type="submission" date="2023-06" db="EMBL/GenBank/DDBJ databases">
        <authorList>
            <person name="Oyuntsetseg B."/>
            <person name="Kim S.B."/>
        </authorList>
    </citation>
    <scope>NUCLEOTIDE SEQUENCE [LARGE SCALE GENOMIC DNA]</scope>
    <source>
        <strain evidence="2 3">2-15</strain>
    </source>
</reference>
<keyword evidence="3" id="KW-1185">Reference proteome</keyword>
<protein>
    <submittedName>
        <fullName evidence="2">PQQ-binding-like beta-propeller repeat protein</fullName>
    </submittedName>
</protein>
<dbReference type="SUPFAM" id="SSF50998">
    <property type="entry name" value="Quinoprotein alcohol dehydrogenase-like"/>
    <property type="match status" value="1"/>
</dbReference>
<dbReference type="Proteomes" id="UP001236014">
    <property type="component" value="Chromosome"/>
</dbReference>
<name>A0A9Y2IP78_9PSEU</name>